<evidence type="ECO:0000313" key="3">
    <source>
        <dbReference type="EMBL" id="SVD36156.1"/>
    </source>
</evidence>
<dbReference type="GO" id="GO:0003676">
    <property type="term" value="F:nucleic acid binding"/>
    <property type="evidence" value="ECO:0007669"/>
    <property type="project" value="InterPro"/>
</dbReference>
<dbReference type="Gene3D" id="2.40.50.140">
    <property type="entry name" value="Nucleic acid-binding proteins"/>
    <property type="match status" value="1"/>
</dbReference>
<dbReference type="InterPro" id="IPR012340">
    <property type="entry name" value="NA-bd_OB-fold"/>
</dbReference>
<dbReference type="InterPro" id="IPR003029">
    <property type="entry name" value="S1_domain"/>
</dbReference>
<feature type="domain" description="S1 motif" evidence="2">
    <location>
        <begin position="18"/>
        <end position="88"/>
    </location>
</feature>
<proteinExistence type="predicted"/>
<name>A0A382UPF5_9ZZZZ</name>
<protein>
    <recommendedName>
        <fullName evidence="2">S1 motif domain-containing protein</fullName>
    </recommendedName>
</protein>
<sequence length="128" mass="14305">LKQLEKDPFDLFKDKKINDTITIQVISSDNKGLMVRPEGSDLQLLIKKSQIAVSSTDARPSRFVGGERIDAAIAELNFDKRKISLSIKLLEELQNKEAVSKFSSPLSGKNLPFSSLSDQLDDKKKNKD</sequence>
<feature type="non-terminal residue" evidence="3">
    <location>
        <position position="1"/>
    </location>
</feature>
<dbReference type="SUPFAM" id="SSF50249">
    <property type="entry name" value="Nucleic acid-binding proteins"/>
    <property type="match status" value="1"/>
</dbReference>
<feature type="region of interest" description="Disordered" evidence="1">
    <location>
        <begin position="99"/>
        <end position="128"/>
    </location>
</feature>
<reference evidence="3" key="1">
    <citation type="submission" date="2018-05" db="EMBL/GenBank/DDBJ databases">
        <authorList>
            <person name="Lanie J.A."/>
            <person name="Ng W.-L."/>
            <person name="Kazmierczak K.M."/>
            <person name="Andrzejewski T.M."/>
            <person name="Davidsen T.M."/>
            <person name="Wayne K.J."/>
            <person name="Tettelin H."/>
            <person name="Glass J.I."/>
            <person name="Rusch D."/>
            <person name="Podicherti R."/>
            <person name="Tsui H.-C.T."/>
            <person name="Winkler M.E."/>
        </authorList>
    </citation>
    <scope>NUCLEOTIDE SEQUENCE</scope>
</reference>
<gene>
    <name evidence="3" type="ORF">METZ01_LOCUS389010</name>
</gene>
<dbReference type="PROSITE" id="PS50126">
    <property type="entry name" value="S1"/>
    <property type="match status" value="1"/>
</dbReference>
<feature type="compositionally biased region" description="Polar residues" evidence="1">
    <location>
        <begin position="101"/>
        <end position="118"/>
    </location>
</feature>
<dbReference type="EMBL" id="UINC01145805">
    <property type="protein sequence ID" value="SVD36156.1"/>
    <property type="molecule type" value="Genomic_DNA"/>
</dbReference>
<organism evidence="3">
    <name type="scientific">marine metagenome</name>
    <dbReference type="NCBI Taxonomy" id="408172"/>
    <lineage>
        <taxon>unclassified sequences</taxon>
        <taxon>metagenomes</taxon>
        <taxon>ecological metagenomes</taxon>
    </lineage>
</organism>
<evidence type="ECO:0000256" key="1">
    <source>
        <dbReference type="SAM" id="MobiDB-lite"/>
    </source>
</evidence>
<dbReference type="AlphaFoldDB" id="A0A382UPF5"/>
<evidence type="ECO:0000259" key="2">
    <source>
        <dbReference type="PROSITE" id="PS50126"/>
    </source>
</evidence>
<accession>A0A382UPF5</accession>